<organism evidence="1 2">
    <name type="scientific">Bacillus thuringiensis HD-771</name>
    <dbReference type="NCBI Taxonomy" id="1218175"/>
    <lineage>
        <taxon>Bacteria</taxon>
        <taxon>Bacillati</taxon>
        <taxon>Bacillota</taxon>
        <taxon>Bacilli</taxon>
        <taxon>Bacillales</taxon>
        <taxon>Bacillaceae</taxon>
        <taxon>Bacillus</taxon>
        <taxon>Bacillus cereus group</taxon>
    </lineage>
</organism>
<reference evidence="1 2" key="1">
    <citation type="submission" date="2012-08" db="EMBL/GenBank/DDBJ databases">
        <authorList>
            <person name="Doggett N."/>
            <person name="Teshima H."/>
            <person name="Bruce D."/>
            <person name="Detter J.C."/>
            <person name="Johnson S.L."/>
            <person name="Han C."/>
        </authorList>
    </citation>
    <scope>NUCLEOTIDE SEQUENCE [LARGE SCALE GENOMIC DNA]</scope>
    <source>
        <strain evidence="1 2">HD-771</strain>
    </source>
</reference>
<protein>
    <submittedName>
        <fullName evidence="1">Proline dipeptidase</fullName>
    </submittedName>
</protein>
<gene>
    <name evidence="1" type="ORF">BTG_30400</name>
</gene>
<dbReference type="EMBL" id="CP003752">
    <property type="protein sequence ID" value="AFQ19473.1"/>
    <property type="molecule type" value="Genomic_DNA"/>
</dbReference>
<proteinExistence type="predicted"/>
<name>A0A9W3JG26_BACTU</name>
<sequence length="41" mass="4672">MTLKINKIQNQLQNYEIDGLLITKKKTVNTQQTLQVAQALS</sequence>
<accession>A0A9W3JG26</accession>
<evidence type="ECO:0000313" key="1">
    <source>
        <dbReference type="EMBL" id="AFQ19473.1"/>
    </source>
</evidence>
<dbReference type="AlphaFoldDB" id="A0A9W3JG26"/>
<dbReference type="Proteomes" id="UP000005259">
    <property type="component" value="Chromosome"/>
</dbReference>
<dbReference type="KEGG" id="bti:BTG_30400"/>
<evidence type="ECO:0000313" key="2">
    <source>
        <dbReference type="Proteomes" id="UP000005259"/>
    </source>
</evidence>